<protein>
    <recommendedName>
        <fullName evidence="2">Methyltransferase type 11 domain-containing protein</fullName>
    </recommendedName>
</protein>
<evidence type="ECO:0000256" key="1">
    <source>
        <dbReference type="ARBA" id="ARBA00022679"/>
    </source>
</evidence>
<dbReference type="GO" id="GO:0008757">
    <property type="term" value="F:S-adenosylmethionine-dependent methyltransferase activity"/>
    <property type="evidence" value="ECO:0007669"/>
    <property type="project" value="InterPro"/>
</dbReference>
<accession>A0A382PAN9</accession>
<name>A0A382PAN9_9ZZZZ</name>
<dbReference type="InterPro" id="IPR050447">
    <property type="entry name" value="Erg6_SMT_methyltransf"/>
</dbReference>
<dbReference type="CDD" id="cd02440">
    <property type="entry name" value="AdoMet_MTases"/>
    <property type="match status" value="1"/>
</dbReference>
<dbReference type="Pfam" id="PF08241">
    <property type="entry name" value="Methyltransf_11"/>
    <property type="match status" value="1"/>
</dbReference>
<dbReference type="Gene3D" id="3.40.50.150">
    <property type="entry name" value="Vaccinia Virus protein VP39"/>
    <property type="match status" value="1"/>
</dbReference>
<evidence type="ECO:0000259" key="2">
    <source>
        <dbReference type="Pfam" id="PF08241"/>
    </source>
</evidence>
<dbReference type="InterPro" id="IPR029063">
    <property type="entry name" value="SAM-dependent_MTases_sf"/>
</dbReference>
<organism evidence="3">
    <name type="scientific">marine metagenome</name>
    <dbReference type="NCBI Taxonomy" id="408172"/>
    <lineage>
        <taxon>unclassified sequences</taxon>
        <taxon>metagenomes</taxon>
        <taxon>ecological metagenomes</taxon>
    </lineage>
</organism>
<dbReference type="SUPFAM" id="SSF53335">
    <property type="entry name" value="S-adenosyl-L-methionine-dependent methyltransferases"/>
    <property type="match status" value="1"/>
</dbReference>
<sequence>MFEKLLVWFVHFGPGTKRWFWRTWYNIFARMARGPDFRFMNYGYAKDGFFPDLFPADERERYPIHLYHHTVTQANIANKAILEVGSGRGGGASYISRYLKPKSVTGIDISKEAIQLCNTLYREDGLCFKEGDSEDMPFDVGMFDVVLNVESSHCYGDIDVFLSEVKRVLKPGGYFLWCDFRTNEKMEELYKQFSNSGLSKIKDQDITSNIITALDHLTAFRKENIKRHVPWLMQKVFESYAGVRGGRVHNAFISDEIIYMSAAFQKPV</sequence>
<dbReference type="InterPro" id="IPR013216">
    <property type="entry name" value="Methyltransf_11"/>
</dbReference>
<dbReference type="PANTHER" id="PTHR44068">
    <property type="entry name" value="ZGC:194242"/>
    <property type="match status" value="1"/>
</dbReference>
<feature type="domain" description="Methyltransferase type 11" evidence="2">
    <location>
        <begin position="82"/>
        <end position="176"/>
    </location>
</feature>
<keyword evidence="1" id="KW-0808">Transferase</keyword>
<evidence type="ECO:0000313" key="3">
    <source>
        <dbReference type="EMBL" id="SVC69012.1"/>
    </source>
</evidence>
<dbReference type="AlphaFoldDB" id="A0A382PAN9"/>
<dbReference type="PANTHER" id="PTHR44068:SF11">
    <property type="entry name" value="GERANYL DIPHOSPHATE 2-C-METHYLTRANSFERASE"/>
    <property type="match status" value="1"/>
</dbReference>
<gene>
    <name evidence="3" type="ORF">METZ01_LOCUS321866</name>
</gene>
<dbReference type="EMBL" id="UINC01105227">
    <property type="protein sequence ID" value="SVC69012.1"/>
    <property type="molecule type" value="Genomic_DNA"/>
</dbReference>
<reference evidence="3" key="1">
    <citation type="submission" date="2018-05" db="EMBL/GenBank/DDBJ databases">
        <authorList>
            <person name="Lanie J.A."/>
            <person name="Ng W.-L."/>
            <person name="Kazmierczak K.M."/>
            <person name="Andrzejewski T.M."/>
            <person name="Davidsen T.M."/>
            <person name="Wayne K.J."/>
            <person name="Tettelin H."/>
            <person name="Glass J.I."/>
            <person name="Rusch D."/>
            <person name="Podicherti R."/>
            <person name="Tsui H.-C.T."/>
            <person name="Winkler M.E."/>
        </authorList>
    </citation>
    <scope>NUCLEOTIDE SEQUENCE</scope>
</reference>
<proteinExistence type="predicted"/>